<keyword evidence="14" id="KW-1185">Reference proteome</keyword>
<dbReference type="PROSITE" id="PS50835">
    <property type="entry name" value="IG_LIKE"/>
    <property type="match status" value="2"/>
</dbReference>
<keyword evidence="5" id="KW-1133">Transmembrane helix</keyword>
<evidence type="ECO:0000256" key="8">
    <source>
        <dbReference type="ARBA" id="ARBA00023170"/>
    </source>
</evidence>
<keyword evidence="4" id="KW-0732">Signal</keyword>
<comment type="subcellular location">
    <subcellularLocation>
        <location evidence="1">Cell membrane</location>
        <topology evidence="1">Single-pass type I membrane protein</topology>
    </subcellularLocation>
</comment>
<evidence type="ECO:0000313" key="13">
    <source>
        <dbReference type="Ensembl" id="ENSSFAP00005016827.1"/>
    </source>
</evidence>
<dbReference type="Pfam" id="PF22705">
    <property type="entry name" value="C2-set_3"/>
    <property type="match status" value="1"/>
</dbReference>
<feature type="domain" description="Ig-like" evidence="12">
    <location>
        <begin position="143"/>
        <end position="236"/>
    </location>
</feature>
<keyword evidence="8" id="KW-0675">Receptor</keyword>
<dbReference type="GO" id="GO:0042130">
    <property type="term" value="P:negative regulation of T cell proliferation"/>
    <property type="evidence" value="ECO:0007669"/>
    <property type="project" value="TreeGrafter"/>
</dbReference>
<feature type="domain" description="Ig-like" evidence="12">
    <location>
        <begin position="22"/>
        <end position="138"/>
    </location>
</feature>
<dbReference type="InterPro" id="IPR013783">
    <property type="entry name" value="Ig-like_fold"/>
</dbReference>
<evidence type="ECO:0000256" key="2">
    <source>
        <dbReference type="ARBA" id="ARBA00022475"/>
    </source>
</evidence>
<dbReference type="InterPro" id="IPR013106">
    <property type="entry name" value="Ig_V-set"/>
</dbReference>
<dbReference type="SUPFAM" id="SSF48726">
    <property type="entry name" value="Immunoglobulin"/>
    <property type="match status" value="2"/>
</dbReference>
<reference evidence="13" key="1">
    <citation type="submission" date="2019-06" db="EMBL/GenBank/DDBJ databases">
        <authorList>
            <consortium name="Wellcome Sanger Institute Data Sharing"/>
        </authorList>
    </citation>
    <scope>NUCLEOTIDE SEQUENCE [LARGE SCALE GENOMIC DNA]</scope>
</reference>
<keyword evidence="6" id="KW-0472">Membrane</keyword>
<sequence>GNIKRVHYLRSPLPTPPKRLRPEKISRNTPHTTRKSDPNSFDCTLPCSFQAGDEVVIHWIQEEPTKAPAHSYYYKKDQLELQHQRFRGRTALFLDQLSRGSASLKLTKVVFEDAGRYKCYTNSCSGSNLVKKKHKKITFSLFPNENLDAAPVREVHMQQEGDRITCSSGGIYPEPNLTWTASPPSGAILKSTTIVQLSQQQLYNISSSLTLSHSDADLAYNCTVSTASGEKTATLTSPVKARQQQYRSGEWNLYKQHIILL</sequence>
<evidence type="ECO:0000256" key="11">
    <source>
        <dbReference type="SAM" id="MobiDB-lite"/>
    </source>
</evidence>
<protein>
    <recommendedName>
        <fullName evidence="12">Ig-like domain-containing protein</fullName>
    </recommendedName>
</protein>
<evidence type="ECO:0000256" key="3">
    <source>
        <dbReference type="ARBA" id="ARBA00022692"/>
    </source>
</evidence>
<evidence type="ECO:0000256" key="9">
    <source>
        <dbReference type="ARBA" id="ARBA00023180"/>
    </source>
</evidence>
<name>A0A672GEW4_SALFA</name>
<reference evidence="13" key="3">
    <citation type="submission" date="2025-09" db="UniProtKB">
        <authorList>
            <consortium name="Ensembl"/>
        </authorList>
    </citation>
    <scope>IDENTIFICATION</scope>
</reference>
<evidence type="ECO:0000259" key="12">
    <source>
        <dbReference type="PROSITE" id="PS50835"/>
    </source>
</evidence>
<dbReference type="Ensembl" id="ENSSFAT00005017486.1">
    <property type="protein sequence ID" value="ENSSFAP00005016827.1"/>
    <property type="gene ID" value="ENSSFAG00005008907.1"/>
</dbReference>
<dbReference type="InterPro" id="IPR051713">
    <property type="entry name" value="T-cell_Activation_Regulation"/>
</dbReference>
<evidence type="ECO:0000256" key="6">
    <source>
        <dbReference type="ARBA" id="ARBA00023136"/>
    </source>
</evidence>
<evidence type="ECO:0000313" key="14">
    <source>
        <dbReference type="Proteomes" id="UP000472267"/>
    </source>
</evidence>
<dbReference type="GO" id="GO:0006955">
    <property type="term" value="P:immune response"/>
    <property type="evidence" value="ECO:0007669"/>
    <property type="project" value="TreeGrafter"/>
</dbReference>
<evidence type="ECO:0000256" key="7">
    <source>
        <dbReference type="ARBA" id="ARBA00023157"/>
    </source>
</evidence>
<evidence type="ECO:0000256" key="10">
    <source>
        <dbReference type="ARBA" id="ARBA00023319"/>
    </source>
</evidence>
<dbReference type="Proteomes" id="UP000472267">
    <property type="component" value="Chromosome 9"/>
</dbReference>
<dbReference type="SMART" id="SM00406">
    <property type="entry name" value="IGv"/>
    <property type="match status" value="1"/>
</dbReference>
<keyword evidence="2" id="KW-1003">Cell membrane</keyword>
<organism evidence="13 14">
    <name type="scientific">Salarias fasciatus</name>
    <name type="common">Jewelled blenny</name>
    <name type="synonym">Blennius fasciatus</name>
    <dbReference type="NCBI Taxonomy" id="181472"/>
    <lineage>
        <taxon>Eukaryota</taxon>
        <taxon>Metazoa</taxon>
        <taxon>Chordata</taxon>
        <taxon>Craniata</taxon>
        <taxon>Vertebrata</taxon>
        <taxon>Euteleostomi</taxon>
        <taxon>Actinopterygii</taxon>
        <taxon>Neopterygii</taxon>
        <taxon>Teleostei</taxon>
        <taxon>Neoteleostei</taxon>
        <taxon>Acanthomorphata</taxon>
        <taxon>Ovalentaria</taxon>
        <taxon>Blenniimorphae</taxon>
        <taxon>Blenniiformes</taxon>
        <taxon>Blennioidei</taxon>
        <taxon>Blenniidae</taxon>
        <taxon>Salariinae</taxon>
        <taxon>Salarias</taxon>
    </lineage>
</organism>
<reference evidence="13" key="2">
    <citation type="submission" date="2025-08" db="UniProtKB">
        <authorList>
            <consortium name="Ensembl"/>
        </authorList>
    </citation>
    <scope>IDENTIFICATION</scope>
</reference>
<dbReference type="AlphaFoldDB" id="A0A672GEW4"/>
<keyword evidence="10" id="KW-0393">Immunoglobulin domain</keyword>
<dbReference type="OMA" id="CICTEIR"/>
<dbReference type="PANTHER" id="PTHR25466:SF14">
    <property type="entry name" value="BUTYROPHILIN SUBFAMILY 2 MEMBER A2-LIKE-RELATED"/>
    <property type="match status" value="1"/>
</dbReference>
<evidence type="ECO:0000256" key="4">
    <source>
        <dbReference type="ARBA" id="ARBA00022729"/>
    </source>
</evidence>
<dbReference type="GO" id="GO:0007166">
    <property type="term" value="P:cell surface receptor signaling pathway"/>
    <property type="evidence" value="ECO:0007669"/>
    <property type="project" value="TreeGrafter"/>
</dbReference>
<dbReference type="Pfam" id="PF07686">
    <property type="entry name" value="V-set"/>
    <property type="match status" value="1"/>
</dbReference>
<accession>A0A672GEW4</accession>
<keyword evidence="3" id="KW-0812">Transmembrane</keyword>
<dbReference type="GO" id="GO:0031295">
    <property type="term" value="P:T cell costimulation"/>
    <property type="evidence" value="ECO:0007669"/>
    <property type="project" value="TreeGrafter"/>
</dbReference>
<dbReference type="InterPro" id="IPR036179">
    <property type="entry name" value="Ig-like_dom_sf"/>
</dbReference>
<feature type="region of interest" description="Disordered" evidence="11">
    <location>
        <begin position="11"/>
        <end position="39"/>
    </location>
</feature>
<proteinExistence type="predicted"/>
<dbReference type="GO" id="GO:0009897">
    <property type="term" value="C:external side of plasma membrane"/>
    <property type="evidence" value="ECO:0007669"/>
    <property type="project" value="TreeGrafter"/>
</dbReference>
<dbReference type="InParanoid" id="A0A672GEW4"/>
<dbReference type="PANTHER" id="PTHR25466">
    <property type="entry name" value="T-LYMPHOCYTE ACTIVATION ANTIGEN"/>
    <property type="match status" value="1"/>
</dbReference>
<dbReference type="FunFam" id="2.60.40.10:FF:000142">
    <property type="entry name" value="V-set domain-containing T-cell activation inhibitor 1"/>
    <property type="match status" value="1"/>
</dbReference>
<dbReference type="InterPro" id="IPR007110">
    <property type="entry name" value="Ig-like_dom"/>
</dbReference>
<dbReference type="InterPro" id="IPR053896">
    <property type="entry name" value="BTN3A2-like_Ig-C"/>
</dbReference>
<dbReference type="GO" id="GO:0042102">
    <property type="term" value="P:positive regulation of T cell proliferation"/>
    <property type="evidence" value="ECO:0007669"/>
    <property type="project" value="TreeGrafter"/>
</dbReference>
<dbReference type="Gene3D" id="2.60.40.10">
    <property type="entry name" value="Immunoglobulins"/>
    <property type="match status" value="2"/>
</dbReference>
<keyword evidence="7" id="KW-1015">Disulfide bond</keyword>
<keyword evidence="9" id="KW-0325">Glycoprotein</keyword>
<evidence type="ECO:0000256" key="5">
    <source>
        <dbReference type="ARBA" id="ARBA00022989"/>
    </source>
</evidence>
<evidence type="ECO:0000256" key="1">
    <source>
        <dbReference type="ARBA" id="ARBA00004251"/>
    </source>
</evidence>
<dbReference type="GO" id="GO:0071222">
    <property type="term" value="P:cellular response to lipopolysaccharide"/>
    <property type="evidence" value="ECO:0007669"/>
    <property type="project" value="TreeGrafter"/>
</dbReference>